<evidence type="ECO:0000256" key="2">
    <source>
        <dbReference type="ARBA" id="ARBA00022692"/>
    </source>
</evidence>
<keyword evidence="7" id="KW-1185">Reference proteome</keyword>
<feature type="transmembrane region" description="Helical" evidence="5">
    <location>
        <begin position="7"/>
        <end position="25"/>
    </location>
</feature>
<reference evidence="7" key="1">
    <citation type="journal article" date="2019" name="Int. J. Syst. Evol. Microbiol.">
        <title>The Global Catalogue of Microorganisms (GCM) 10K type strain sequencing project: providing services to taxonomists for standard genome sequencing and annotation.</title>
        <authorList>
            <consortium name="The Broad Institute Genomics Platform"/>
            <consortium name="The Broad Institute Genome Sequencing Center for Infectious Disease"/>
            <person name="Wu L."/>
            <person name="Ma J."/>
        </authorList>
    </citation>
    <scope>NUCLEOTIDE SEQUENCE [LARGE SCALE GENOMIC DNA]</scope>
    <source>
        <strain evidence="7">CGMCC 1.12286</strain>
    </source>
</reference>
<proteinExistence type="predicted"/>
<evidence type="ECO:0000313" key="6">
    <source>
        <dbReference type="EMBL" id="MFD1676935.1"/>
    </source>
</evidence>
<name>A0ABW4JM92_9BACL</name>
<keyword evidence="4 5" id="KW-0472">Membrane</keyword>
<evidence type="ECO:0000256" key="4">
    <source>
        <dbReference type="ARBA" id="ARBA00023136"/>
    </source>
</evidence>
<accession>A0ABW4JM92</accession>
<evidence type="ECO:0000256" key="1">
    <source>
        <dbReference type="ARBA" id="ARBA00004141"/>
    </source>
</evidence>
<keyword evidence="3 5" id="KW-1133">Transmembrane helix</keyword>
<feature type="transmembrane region" description="Helical" evidence="5">
    <location>
        <begin position="72"/>
        <end position="97"/>
    </location>
</feature>
<feature type="transmembrane region" description="Helical" evidence="5">
    <location>
        <begin position="117"/>
        <end position="138"/>
    </location>
</feature>
<keyword evidence="2 5" id="KW-0812">Transmembrane</keyword>
<comment type="caution">
    <text evidence="6">The sequence shown here is derived from an EMBL/GenBank/DDBJ whole genome shotgun (WGS) entry which is preliminary data.</text>
</comment>
<evidence type="ECO:0000313" key="7">
    <source>
        <dbReference type="Proteomes" id="UP001597079"/>
    </source>
</evidence>
<dbReference type="EMBL" id="JBHUCX010000083">
    <property type="protein sequence ID" value="MFD1676935.1"/>
    <property type="molecule type" value="Genomic_DNA"/>
</dbReference>
<dbReference type="Pfam" id="PF02674">
    <property type="entry name" value="Colicin_V"/>
    <property type="match status" value="1"/>
</dbReference>
<dbReference type="RefSeq" id="WP_377944848.1">
    <property type="nucleotide sequence ID" value="NZ_JBHUCX010000083.1"/>
</dbReference>
<evidence type="ECO:0000256" key="3">
    <source>
        <dbReference type="ARBA" id="ARBA00022989"/>
    </source>
</evidence>
<dbReference type="PANTHER" id="PTHR37306">
    <property type="entry name" value="COLICIN V PRODUCTION PROTEIN"/>
    <property type="match status" value="1"/>
</dbReference>
<dbReference type="PANTHER" id="PTHR37306:SF1">
    <property type="entry name" value="COLICIN V PRODUCTION PROTEIN"/>
    <property type="match status" value="1"/>
</dbReference>
<feature type="transmembrane region" description="Helical" evidence="5">
    <location>
        <begin position="31"/>
        <end position="51"/>
    </location>
</feature>
<evidence type="ECO:0000256" key="5">
    <source>
        <dbReference type="SAM" id="Phobius"/>
    </source>
</evidence>
<organism evidence="6 7">
    <name type="scientific">Alicyclobacillus fodiniaquatilis</name>
    <dbReference type="NCBI Taxonomy" id="1661150"/>
    <lineage>
        <taxon>Bacteria</taxon>
        <taxon>Bacillati</taxon>
        <taxon>Bacillota</taxon>
        <taxon>Bacilli</taxon>
        <taxon>Bacillales</taxon>
        <taxon>Alicyclobacillaceae</taxon>
        <taxon>Alicyclobacillus</taxon>
    </lineage>
</organism>
<sequence length="173" mass="19324">MNQFDGLDLIFVAILVLGALNGYRLGVIRQVTRLFGVVIAYFVSFWLRPYVAPVIRHLHLFAQTSSKASVTNYLFGNLSDAIAFGAVFIVTFLLLRYAVGLLDALFSLPVLSFFNHLVGLVAGLLFAFVFVYVIALILHDVNTPSIQYQVNHSTLTHWLLGIKWKSSTQVTNM</sequence>
<dbReference type="Proteomes" id="UP001597079">
    <property type="component" value="Unassembled WGS sequence"/>
</dbReference>
<gene>
    <name evidence="6" type="ORF">ACFSB2_19865</name>
</gene>
<protein>
    <submittedName>
        <fullName evidence="6">CvpA family protein</fullName>
    </submittedName>
</protein>
<comment type="subcellular location">
    <subcellularLocation>
        <location evidence="1">Membrane</location>
        <topology evidence="1">Multi-pass membrane protein</topology>
    </subcellularLocation>
</comment>
<dbReference type="InterPro" id="IPR003825">
    <property type="entry name" value="Colicin-V_CvpA"/>
</dbReference>